<organism evidence="1 2">
    <name type="scientific">Motilimonas pumila</name>
    <dbReference type="NCBI Taxonomy" id="2303987"/>
    <lineage>
        <taxon>Bacteria</taxon>
        <taxon>Pseudomonadati</taxon>
        <taxon>Pseudomonadota</taxon>
        <taxon>Gammaproteobacteria</taxon>
        <taxon>Alteromonadales</taxon>
        <taxon>Alteromonadales genera incertae sedis</taxon>
        <taxon>Motilimonas</taxon>
    </lineage>
</organism>
<evidence type="ECO:0000313" key="1">
    <source>
        <dbReference type="EMBL" id="RJG42775.1"/>
    </source>
</evidence>
<proteinExistence type="predicted"/>
<keyword evidence="2" id="KW-1185">Reference proteome</keyword>
<accession>A0A418YE06</accession>
<comment type="caution">
    <text evidence="1">The sequence shown here is derived from an EMBL/GenBank/DDBJ whole genome shotgun (WGS) entry which is preliminary data.</text>
</comment>
<reference evidence="1 2" key="2">
    <citation type="submission" date="2019-01" db="EMBL/GenBank/DDBJ databases">
        <title>Motilimonas pumilus sp. nov., isolated from the gut of sea cucumber (Apostichopus japonicus).</title>
        <authorList>
            <person name="Wang F.-Q."/>
            <person name="Ren L.-H."/>
            <person name="Lin Y.-W."/>
            <person name="Sun G.-H."/>
            <person name="Du Z.-J."/>
            <person name="Zhao J.-X."/>
            <person name="Liu X.-J."/>
            <person name="Liu L.-J."/>
        </authorList>
    </citation>
    <scope>NUCLEOTIDE SEQUENCE [LARGE SCALE GENOMIC DNA]</scope>
    <source>
        <strain evidence="1 2">PLHSC7-2</strain>
    </source>
</reference>
<dbReference type="SUPFAM" id="SSF69635">
    <property type="entry name" value="Type III secretory system chaperone-like"/>
    <property type="match status" value="1"/>
</dbReference>
<protein>
    <recommendedName>
        <fullName evidence="3">Type III secretion system chaperone</fullName>
    </recommendedName>
</protein>
<dbReference type="OrthoDB" id="6401877at2"/>
<dbReference type="Pfam" id="PF05932">
    <property type="entry name" value="CesT"/>
    <property type="match status" value="1"/>
</dbReference>
<dbReference type="RefSeq" id="WP_119910976.1">
    <property type="nucleotide sequence ID" value="NZ_QZCH01000014.1"/>
</dbReference>
<dbReference type="Proteomes" id="UP000283255">
    <property type="component" value="Unassembled WGS sequence"/>
</dbReference>
<sequence>MSERFKLIAEECGRVIGFEKPNVPDDYYALQIGEILVVLEPTEVDTEGEGILAMAEVGELASDVPEKVLRMLLGANIGFEFTRGASLGLSPDDNKLLLSKIYSPAVDSGEKLANQLNLFVDVAEYWQSVVVDLQQQPQQSESEVLQPNINMLQV</sequence>
<dbReference type="EMBL" id="QZCH01000014">
    <property type="protein sequence ID" value="RJG42775.1"/>
    <property type="molecule type" value="Genomic_DNA"/>
</dbReference>
<name>A0A418YE06_9GAMM</name>
<evidence type="ECO:0000313" key="2">
    <source>
        <dbReference type="Proteomes" id="UP000283255"/>
    </source>
</evidence>
<dbReference type="GO" id="GO:0030254">
    <property type="term" value="P:protein secretion by the type III secretion system"/>
    <property type="evidence" value="ECO:0007669"/>
    <property type="project" value="InterPro"/>
</dbReference>
<gene>
    <name evidence="1" type="ORF">D1Z90_11845</name>
</gene>
<dbReference type="Gene3D" id="3.30.1460.10">
    <property type="match status" value="1"/>
</dbReference>
<dbReference type="InterPro" id="IPR010261">
    <property type="entry name" value="Tir_chaperone"/>
</dbReference>
<dbReference type="AlphaFoldDB" id="A0A418YE06"/>
<reference evidence="1 2" key="1">
    <citation type="submission" date="2018-09" db="EMBL/GenBank/DDBJ databases">
        <authorList>
            <person name="Wang F."/>
        </authorList>
    </citation>
    <scope>NUCLEOTIDE SEQUENCE [LARGE SCALE GENOMIC DNA]</scope>
    <source>
        <strain evidence="1 2">PLHSC7-2</strain>
    </source>
</reference>
<dbReference type="CDD" id="cd16364">
    <property type="entry name" value="T3SC_I-like"/>
    <property type="match status" value="1"/>
</dbReference>
<evidence type="ECO:0008006" key="3">
    <source>
        <dbReference type="Google" id="ProtNLM"/>
    </source>
</evidence>